<dbReference type="SUPFAM" id="SSF53335">
    <property type="entry name" value="S-adenosyl-L-methionine-dependent methyltransferases"/>
    <property type="match status" value="1"/>
</dbReference>
<keyword evidence="2" id="KW-0949">S-adenosyl-L-methionine</keyword>
<evidence type="ECO:0000256" key="1">
    <source>
        <dbReference type="ARBA" id="ARBA00007009"/>
    </source>
</evidence>
<dbReference type="CDD" id="cd02440">
    <property type="entry name" value="AdoMet_MTases"/>
    <property type="match status" value="1"/>
</dbReference>
<comment type="function">
    <text evidence="2">Synthesizes nicotianamine, a polyamine which serves as a sensor for the physiological iron status within the plant, and/or might be involved in the transport of iron.</text>
</comment>
<accession>A0A4P1RB48</accession>
<dbReference type="PANTHER" id="PTHR32266">
    <property type="entry name" value="NICOTIANAMINE SYNTHASE 3"/>
    <property type="match status" value="1"/>
</dbReference>
<dbReference type="Pfam" id="PF03059">
    <property type="entry name" value="NAS"/>
    <property type="match status" value="1"/>
</dbReference>
<dbReference type="PANTHER" id="PTHR32266:SF11">
    <property type="entry name" value="NICOTIANAMINE SYNTHASE"/>
    <property type="match status" value="1"/>
</dbReference>
<dbReference type="GO" id="GO:0030410">
    <property type="term" value="F:nicotianamine synthase activity"/>
    <property type="evidence" value="ECO:0007669"/>
    <property type="project" value="UniProtKB-UniRule"/>
</dbReference>
<dbReference type="GO" id="GO:0030418">
    <property type="term" value="P:nicotianamine biosynthetic process"/>
    <property type="evidence" value="ECO:0007669"/>
    <property type="project" value="UniProtKB-UniRule"/>
</dbReference>
<keyword evidence="4" id="KW-1185">Reference proteome</keyword>
<evidence type="ECO:0000256" key="2">
    <source>
        <dbReference type="RuleBase" id="RU368095"/>
    </source>
</evidence>
<comment type="catalytic activity">
    <reaction evidence="2">
        <text>3 S-adenosyl-L-methionine = nicotianamine + 3 S-methyl-5'-thioadenosine + 3 H(+)</text>
        <dbReference type="Rhea" id="RHEA:16481"/>
        <dbReference type="ChEBI" id="CHEBI:15378"/>
        <dbReference type="ChEBI" id="CHEBI:17509"/>
        <dbReference type="ChEBI" id="CHEBI:58249"/>
        <dbReference type="ChEBI" id="CHEBI:59789"/>
        <dbReference type="EC" id="2.5.1.43"/>
    </reaction>
</comment>
<dbReference type="Gramene" id="OIW06453">
    <property type="protein sequence ID" value="OIW06453"/>
    <property type="gene ID" value="TanjilG_05224"/>
</dbReference>
<evidence type="ECO:0000313" key="3">
    <source>
        <dbReference type="EMBL" id="OIW06453.1"/>
    </source>
</evidence>
<name>A0A4P1RB48_LUPAN</name>
<dbReference type="EMBL" id="CM007368">
    <property type="protein sequence ID" value="OIW06453.1"/>
    <property type="molecule type" value="Genomic_DNA"/>
</dbReference>
<dbReference type="Gene3D" id="3.40.50.150">
    <property type="entry name" value="Vaccinia Virus protein VP39"/>
    <property type="match status" value="1"/>
</dbReference>
<proteinExistence type="inferred from homology"/>
<protein>
    <recommendedName>
        <fullName evidence="2">Nicotianamine synthase</fullName>
        <ecNumber evidence="2">2.5.1.43</ecNumber>
    </recommendedName>
</protein>
<dbReference type="EC" id="2.5.1.43" evidence="2"/>
<dbReference type="KEGG" id="lang:109353704"/>
<dbReference type="Proteomes" id="UP000188354">
    <property type="component" value="Chromosome LG08"/>
</dbReference>
<comment type="similarity">
    <text evidence="1 2">Belongs to the nicotianamine synthase (NAS)-like family.</text>
</comment>
<sequence length="285" mass="32024">MDSIQSLDFFTEISPEIFIDQIMKLHARISKLESPRNSEEVNNLLGNLAKLCSLLPSTTDIKDFPKEVLNIRESLNNFTSQAEGLLELESSTLISLKPKPLDSVTEYPYYGNYVRIARMESKILKAHGMENAKKVAFVGSGAMPLSSILMALNHMESTHFDNFDIDDKANEVARRIVASDAELEKRMKFETQDIMEVKERLGQYDCIILAALVGVNRTAKVKILGHLRVYMKEGGFLVVRSAKGARTFIYPSVDVGDLVNFELLTTFQPTHALVHSVLLRKKTKA</sequence>
<evidence type="ECO:0000313" key="4">
    <source>
        <dbReference type="Proteomes" id="UP000188354"/>
    </source>
</evidence>
<keyword evidence="2" id="KW-0808">Transferase</keyword>
<dbReference type="AlphaFoldDB" id="A0A4P1RB48"/>
<reference evidence="3 4" key="1">
    <citation type="journal article" date="2017" name="Plant Biotechnol. J.">
        <title>A comprehensive draft genome sequence for lupin (Lupinus angustifolius), an emerging health food: insights into plant-microbe interactions and legume evolution.</title>
        <authorList>
            <person name="Hane J.K."/>
            <person name="Ming Y."/>
            <person name="Kamphuis L.G."/>
            <person name="Nelson M.N."/>
            <person name="Garg G."/>
            <person name="Atkins C.A."/>
            <person name="Bayer P.E."/>
            <person name="Bravo A."/>
            <person name="Bringans S."/>
            <person name="Cannon S."/>
            <person name="Edwards D."/>
            <person name="Foley R."/>
            <person name="Gao L.L."/>
            <person name="Harrison M.J."/>
            <person name="Huang W."/>
            <person name="Hurgobin B."/>
            <person name="Li S."/>
            <person name="Liu C.W."/>
            <person name="McGrath A."/>
            <person name="Morahan G."/>
            <person name="Murray J."/>
            <person name="Weller J."/>
            <person name="Jian J."/>
            <person name="Singh K.B."/>
        </authorList>
    </citation>
    <scope>NUCLEOTIDE SEQUENCE</scope>
    <source>
        <strain evidence="4">cv. Tanjil</strain>
        <tissue evidence="3">Whole plant</tissue>
    </source>
</reference>
<dbReference type="InterPro" id="IPR029063">
    <property type="entry name" value="SAM-dependent_MTases_sf"/>
</dbReference>
<organism evidence="3 4">
    <name type="scientific">Lupinus angustifolius</name>
    <name type="common">Narrow-leaved blue lupine</name>
    <dbReference type="NCBI Taxonomy" id="3871"/>
    <lineage>
        <taxon>Eukaryota</taxon>
        <taxon>Viridiplantae</taxon>
        <taxon>Streptophyta</taxon>
        <taxon>Embryophyta</taxon>
        <taxon>Tracheophyta</taxon>
        <taxon>Spermatophyta</taxon>
        <taxon>Magnoliopsida</taxon>
        <taxon>eudicotyledons</taxon>
        <taxon>Gunneridae</taxon>
        <taxon>Pentapetalae</taxon>
        <taxon>rosids</taxon>
        <taxon>fabids</taxon>
        <taxon>Fabales</taxon>
        <taxon>Fabaceae</taxon>
        <taxon>Papilionoideae</taxon>
        <taxon>50 kb inversion clade</taxon>
        <taxon>genistoids sensu lato</taxon>
        <taxon>core genistoids</taxon>
        <taxon>Genisteae</taxon>
        <taxon>Lupinus</taxon>
    </lineage>
</organism>
<gene>
    <name evidence="3" type="ORF">TanjilG_05224</name>
</gene>
<dbReference type="InterPro" id="IPR004298">
    <property type="entry name" value="Nicotian_synth"/>
</dbReference>
<dbReference type="PROSITE" id="PS51142">
    <property type="entry name" value="NAS"/>
    <property type="match status" value="1"/>
</dbReference>
<dbReference type="OrthoDB" id="1858069at2759"/>